<dbReference type="Gene3D" id="1.10.600.10">
    <property type="entry name" value="Farnesyl Diphosphate Synthase"/>
    <property type="match status" value="1"/>
</dbReference>
<dbReference type="Proteomes" id="UP000001946">
    <property type="component" value="Chromosome"/>
</dbReference>
<dbReference type="InterPro" id="IPR008949">
    <property type="entry name" value="Isoprenoid_synthase_dom_sf"/>
</dbReference>
<gene>
    <name evidence="8" type="ordered locus">DSY0159</name>
</gene>
<evidence type="ECO:0000256" key="1">
    <source>
        <dbReference type="ARBA" id="ARBA00001946"/>
    </source>
</evidence>
<evidence type="ECO:0000256" key="7">
    <source>
        <dbReference type="RuleBase" id="RU004466"/>
    </source>
</evidence>
<dbReference type="InterPro" id="IPR033965">
    <property type="entry name" value="ComQ"/>
</dbReference>
<dbReference type="SFLD" id="SFLDS00005">
    <property type="entry name" value="Isoprenoid_Synthase_Type_I"/>
    <property type="match status" value="1"/>
</dbReference>
<evidence type="ECO:0000256" key="5">
    <source>
        <dbReference type="ARBA" id="ARBA00022842"/>
    </source>
</evidence>
<dbReference type="CDD" id="cd00867">
    <property type="entry name" value="Trans_IPPS"/>
    <property type="match status" value="1"/>
</dbReference>
<dbReference type="SFLD" id="SFLDG01211">
    <property type="entry name" value="Competence_Regulatory_Protein"/>
    <property type="match status" value="1"/>
</dbReference>
<keyword evidence="3 7" id="KW-0808">Transferase</keyword>
<dbReference type="InterPro" id="IPR000092">
    <property type="entry name" value="Polyprenyl_synt"/>
</dbReference>
<dbReference type="KEGG" id="dsy:DSY0159"/>
<keyword evidence="4" id="KW-0479">Metal-binding</keyword>
<keyword evidence="6" id="KW-0414">Isoprene biosynthesis</keyword>
<dbReference type="PANTHER" id="PTHR43281:SF1">
    <property type="entry name" value="FARNESYL DIPHOSPHATE SYNTHASE"/>
    <property type="match status" value="1"/>
</dbReference>
<reference evidence="8 9" key="1">
    <citation type="journal article" date="2006" name="J. Bacteriol.">
        <title>Complete genome sequence of the dehalorespiring bacterium Desulfitobacterium hafniense Y51 and comparison with Dehalococcoides ethenogenes 195.</title>
        <authorList>
            <person name="Nonaka H."/>
            <person name="Keresztes G."/>
            <person name="Shinoda Y."/>
            <person name="Ikenaga Y."/>
            <person name="Abe M."/>
            <person name="Naito K."/>
            <person name="Inatomi K."/>
            <person name="Furukawa K."/>
            <person name="Inui M."/>
            <person name="Yukawa H."/>
        </authorList>
    </citation>
    <scope>NUCLEOTIDE SEQUENCE [LARGE SCALE GENOMIC DNA]</scope>
    <source>
        <strain evidence="8 9">Y51</strain>
    </source>
</reference>
<evidence type="ECO:0000313" key="9">
    <source>
        <dbReference type="Proteomes" id="UP000001946"/>
    </source>
</evidence>
<evidence type="ECO:0000313" key="8">
    <source>
        <dbReference type="EMBL" id="BAE81948.1"/>
    </source>
</evidence>
<sequence length="319" mass="35901">MMNLQLDQIFFREIDSVLAKARLDAEMERLIRLSLNADSPTGELFRWAHLTRMSCECAGGDPEDALPGAIGMEFFALALDIFDDVQDQDNENMPWRQLPDAQAINLAICLLMLSDEAISAIPDNRLFREVAATLHRTGICASNGQFREFIYDDRQQVSFEQYFEMAGQKAGSLTACACKIGAILGGAEEPVIHGLEQFGINLGILNQIRNDLNDFLDFFRKSDFVNNKKTLPYVYLLNTLKAEAAERFKELTQGHGEGAYGFGDREREYVRQLAAEEGVAPYCTVMFEIYCQKAREILEGIPVPEKNKENMKELVGESV</sequence>
<dbReference type="HOGENOM" id="CLU_079583_0_0_9"/>
<dbReference type="AlphaFoldDB" id="Q251U4"/>
<evidence type="ECO:0000256" key="6">
    <source>
        <dbReference type="ARBA" id="ARBA00023229"/>
    </source>
</evidence>
<evidence type="ECO:0000256" key="2">
    <source>
        <dbReference type="ARBA" id="ARBA00006706"/>
    </source>
</evidence>
<accession>Q251U4</accession>
<evidence type="ECO:0000256" key="3">
    <source>
        <dbReference type="ARBA" id="ARBA00022679"/>
    </source>
</evidence>
<name>Q251U4_DESHY</name>
<dbReference type="GO" id="GO:0008299">
    <property type="term" value="P:isoprenoid biosynthetic process"/>
    <property type="evidence" value="ECO:0007669"/>
    <property type="project" value="UniProtKB-KW"/>
</dbReference>
<proteinExistence type="inferred from homology"/>
<keyword evidence="5" id="KW-0460">Magnesium</keyword>
<dbReference type="GO" id="GO:0004659">
    <property type="term" value="F:prenyltransferase activity"/>
    <property type="evidence" value="ECO:0007669"/>
    <property type="project" value="InterPro"/>
</dbReference>
<dbReference type="EMBL" id="AP008230">
    <property type="protein sequence ID" value="BAE81948.1"/>
    <property type="molecule type" value="Genomic_DNA"/>
</dbReference>
<evidence type="ECO:0000256" key="4">
    <source>
        <dbReference type="ARBA" id="ARBA00022723"/>
    </source>
</evidence>
<dbReference type="eggNOG" id="COG0142">
    <property type="taxonomic scope" value="Bacteria"/>
</dbReference>
<organism evidence="8 9">
    <name type="scientific">Desulfitobacterium hafniense (strain Y51)</name>
    <dbReference type="NCBI Taxonomy" id="138119"/>
    <lineage>
        <taxon>Bacteria</taxon>
        <taxon>Bacillati</taxon>
        <taxon>Bacillota</taxon>
        <taxon>Clostridia</taxon>
        <taxon>Eubacteriales</taxon>
        <taxon>Desulfitobacteriaceae</taxon>
        <taxon>Desulfitobacterium</taxon>
    </lineage>
</organism>
<dbReference type="PANTHER" id="PTHR43281">
    <property type="entry name" value="FARNESYL DIPHOSPHATE SYNTHASE"/>
    <property type="match status" value="1"/>
</dbReference>
<dbReference type="STRING" id="138119.DSY0159"/>
<keyword evidence="9" id="KW-1185">Reference proteome</keyword>
<dbReference type="Pfam" id="PF00348">
    <property type="entry name" value="polyprenyl_synt"/>
    <property type="match status" value="1"/>
</dbReference>
<comment type="cofactor">
    <cofactor evidence="1">
        <name>Mg(2+)</name>
        <dbReference type="ChEBI" id="CHEBI:18420"/>
    </cofactor>
</comment>
<comment type="similarity">
    <text evidence="2 7">Belongs to the FPP/GGPP synthase family.</text>
</comment>
<dbReference type="GO" id="GO:0046872">
    <property type="term" value="F:metal ion binding"/>
    <property type="evidence" value="ECO:0007669"/>
    <property type="project" value="UniProtKB-KW"/>
</dbReference>
<evidence type="ECO:0008006" key="10">
    <source>
        <dbReference type="Google" id="ProtNLM"/>
    </source>
</evidence>
<protein>
    <recommendedName>
        <fullName evidence="10">Polyprenyl synthetase</fullName>
    </recommendedName>
</protein>
<dbReference type="SUPFAM" id="SSF48576">
    <property type="entry name" value="Terpenoid synthases"/>
    <property type="match status" value="1"/>
</dbReference>